<feature type="repeat" description="ANK" evidence="3">
    <location>
        <begin position="122"/>
        <end position="154"/>
    </location>
</feature>
<feature type="repeat" description="ANK" evidence="3">
    <location>
        <begin position="382"/>
        <end position="415"/>
    </location>
</feature>
<reference evidence="4" key="3">
    <citation type="submission" date="2010-09" db="EMBL/GenBank/DDBJ databases">
        <title>Annotation of Gaeumannomyces graminis var. tritici R3-111a-1.</title>
        <authorList>
            <consortium name="The Broad Institute Genome Sequencing Platform"/>
            <person name="Ma L.-J."/>
            <person name="Dead R."/>
            <person name="Young S.K."/>
            <person name="Zeng Q."/>
            <person name="Gargeya S."/>
            <person name="Fitzgerald M."/>
            <person name="Haas B."/>
            <person name="Abouelleil A."/>
            <person name="Alvarado L."/>
            <person name="Arachchi H.M."/>
            <person name="Berlin A."/>
            <person name="Brown A."/>
            <person name="Chapman S.B."/>
            <person name="Chen Z."/>
            <person name="Dunbar C."/>
            <person name="Freedman E."/>
            <person name="Gearin G."/>
            <person name="Gellesch M."/>
            <person name="Goldberg J."/>
            <person name="Griggs A."/>
            <person name="Gujja S."/>
            <person name="Heiman D."/>
            <person name="Howarth C."/>
            <person name="Larson L."/>
            <person name="Lui A."/>
            <person name="MacDonald P.J.P."/>
            <person name="Mehta T."/>
            <person name="Montmayeur A."/>
            <person name="Murphy C."/>
            <person name="Neiman D."/>
            <person name="Pearson M."/>
            <person name="Priest M."/>
            <person name="Roberts A."/>
            <person name="Saif S."/>
            <person name="Shea T."/>
            <person name="Shenoy N."/>
            <person name="Sisk P."/>
            <person name="Stolte C."/>
            <person name="Sykes S."/>
            <person name="Yandava C."/>
            <person name="Wortman J."/>
            <person name="Nusbaum C."/>
            <person name="Birren B."/>
        </authorList>
    </citation>
    <scope>NUCLEOTIDE SEQUENCE</scope>
    <source>
        <strain evidence="4">R3-111a-1</strain>
    </source>
</reference>
<evidence type="ECO:0000256" key="1">
    <source>
        <dbReference type="ARBA" id="ARBA00022737"/>
    </source>
</evidence>
<dbReference type="OrthoDB" id="4570070at2759"/>
<reference evidence="5" key="4">
    <citation type="journal article" date="2015" name="G3 (Bethesda)">
        <title>Genome sequences of three phytopathogenic species of the Magnaporthaceae family of fungi.</title>
        <authorList>
            <person name="Okagaki L.H."/>
            <person name="Nunes C.C."/>
            <person name="Sailsbery J."/>
            <person name="Clay B."/>
            <person name="Brown D."/>
            <person name="John T."/>
            <person name="Oh Y."/>
            <person name="Young N."/>
            <person name="Fitzgerald M."/>
            <person name="Haas B.J."/>
            <person name="Zeng Q."/>
            <person name="Young S."/>
            <person name="Adiconis X."/>
            <person name="Fan L."/>
            <person name="Levin J.Z."/>
            <person name="Mitchell T.K."/>
            <person name="Okubara P.A."/>
            <person name="Farman M.L."/>
            <person name="Kohn L.M."/>
            <person name="Birren B."/>
            <person name="Ma L.-J."/>
            <person name="Dean R.A."/>
        </authorList>
    </citation>
    <scope>NUCLEOTIDE SEQUENCE</scope>
    <source>
        <strain evidence="5">R3-111a-1</strain>
    </source>
</reference>
<evidence type="ECO:0000256" key="3">
    <source>
        <dbReference type="PROSITE-ProRule" id="PRU00023"/>
    </source>
</evidence>
<dbReference type="eggNOG" id="KOG4177">
    <property type="taxonomic scope" value="Eukaryota"/>
</dbReference>
<dbReference type="PANTHER" id="PTHR24189">
    <property type="entry name" value="MYOTROPHIN"/>
    <property type="match status" value="1"/>
</dbReference>
<dbReference type="SUPFAM" id="SSF48403">
    <property type="entry name" value="Ankyrin repeat"/>
    <property type="match status" value="2"/>
</dbReference>
<keyword evidence="2 3" id="KW-0040">ANK repeat</keyword>
<dbReference type="Proteomes" id="UP000006039">
    <property type="component" value="Unassembled WGS sequence"/>
</dbReference>
<feature type="repeat" description="ANK" evidence="3">
    <location>
        <begin position="86"/>
        <end position="118"/>
    </location>
</feature>
<dbReference type="Pfam" id="PF12796">
    <property type="entry name" value="Ank_2"/>
    <property type="match status" value="2"/>
</dbReference>
<proteinExistence type="predicted"/>
<evidence type="ECO:0000313" key="5">
    <source>
        <dbReference type="EnsemblFungi" id="EJT75453"/>
    </source>
</evidence>
<reference evidence="4" key="2">
    <citation type="submission" date="2010-07" db="EMBL/GenBank/DDBJ databases">
        <authorList>
            <consortium name="The Broad Institute Genome Sequencing Platform"/>
            <consortium name="Broad Institute Genome Sequencing Center for Infectious Disease"/>
            <person name="Ma L.-J."/>
            <person name="Dead R."/>
            <person name="Young S."/>
            <person name="Zeng Q."/>
            <person name="Koehrsen M."/>
            <person name="Alvarado L."/>
            <person name="Berlin A."/>
            <person name="Chapman S.B."/>
            <person name="Chen Z."/>
            <person name="Freedman E."/>
            <person name="Gellesch M."/>
            <person name="Goldberg J."/>
            <person name="Griggs A."/>
            <person name="Gujja S."/>
            <person name="Heilman E.R."/>
            <person name="Heiman D."/>
            <person name="Hepburn T."/>
            <person name="Howarth C."/>
            <person name="Jen D."/>
            <person name="Larson L."/>
            <person name="Mehta T."/>
            <person name="Neiman D."/>
            <person name="Pearson M."/>
            <person name="Roberts A."/>
            <person name="Saif S."/>
            <person name="Shea T."/>
            <person name="Shenoy N."/>
            <person name="Sisk P."/>
            <person name="Stolte C."/>
            <person name="Sykes S."/>
            <person name="Walk T."/>
            <person name="White J."/>
            <person name="Yandava C."/>
            <person name="Haas B."/>
            <person name="Nusbaum C."/>
            <person name="Birren B."/>
        </authorList>
    </citation>
    <scope>NUCLEOTIDE SEQUENCE</scope>
    <source>
        <strain evidence="4">R3-111a-1</strain>
    </source>
</reference>
<dbReference type="EnsemblFungi" id="EJT75453">
    <property type="protein sequence ID" value="EJT75453"/>
    <property type="gene ID" value="GGTG_05387"/>
</dbReference>
<dbReference type="Gene3D" id="1.25.40.20">
    <property type="entry name" value="Ankyrin repeat-containing domain"/>
    <property type="match status" value="3"/>
</dbReference>
<reference evidence="6" key="1">
    <citation type="submission" date="2010-07" db="EMBL/GenBank/DDBJ databases">
        <title>The genome sequence of Gaeumannomyces graminis var. tritici strain R3-111a-1.</title>
        <authorList>
            <consortium name="The Broad Institute Genome Sequencing Platform"/>
            <person name="Ma L.-J."/>
            <person name="Dead R."/>
            <person name="Young S."/>
            <person name="Zeng Q."/>
            <person name="Koehrsen M."/>
            <person name="Alvarado L."/>
            <person name="Berlin A."/>
            <person name="Chapman S.B."/>
            <person name="Chen Z."/>
            <person name="Freedman E."/>
            <person name="Gellesch M."/>
            <person name="Goldberg J."/>
            <person name="Griggs A."/>
            <person name="Gujja S."/>
            <person name="Heilman E.R."/>
            <person name="Heiman D."/>
            <person name="Hepburn T."/>
            <person name="Howarth C."/>
            <person name="Jen D."/>
            <person name="Larson L."/>
            <person name="Mehta T."/>
            <person name="Neiman D."/>
            <person name="Pearson M."/>
            <person name="Roberts A."/>
            <person name="Saif S."/>
            <person name="Shea T."/>
            <person name="Shenoy N."/>
            <person name="Sisk P."/>
            <person name="Stolte C."/>
            <person name="Sykes S."/>
            <person name="Walk T."/>
            <person name="White J."/>
            <person name="Yandava C."/>
            <person name="Haas B."/>
            <person name="Nusbaum C."/>
            <person name="Birren B."/>
        </authorList>
    </citation>
    <scope>NUCLEOTIDE SEQUENCE [LARGE SCALE GENOMIC DNA]</scope>
    <source>
        <strain evidence="6">R3-111a-1</strain>
    </source>
</reference>
<gene>
    <name evidence="5" type="primary">20345845</name>
    <name evidence="4" type="ORF">GGTG_05387</name>
</gene>
<dbReference type="RefSeq" id="XP_009221453.1">
    <property type="nucleotide sequence ID" value="XM_009223189.1"/>
</dbReference>
<keyword evidence="6" id="KW-1185">Reference proteome</keyword>
<sequence length="594" mass="65807">MSQPVFNDLEEGEPSLWRLKKPWVLEILRRERHRPTADPNDEQLREMFNAAYDGHVDRLKVALTTLTQSREQVNISMLHYHEGWNHVQTPLHAAAIRGHLDAATLLIAFGADLEAYVGYMGDQYTPLHYAVRSGSPTLVRLLLNSGADVTARWNQYLGDDEGIATFLALECGHEPEPIIETIDLLLNGGLDVNEPSYEHYEGNRLTYKALKLGSGKLVKHLIKRGAILSQNHDLNLRRAAGSHRSFEALEFLVQEQGHRDIDNDLVALCTIAGNWDNHFFEFSEPRLRMAHLLIAHLVRDLGPGKSLNDVPGIHLVLRTAISSNGAPLARLLLQNGVGTHIGLSRNSALLVACRNRADPDIIESLLVAGEDVNCHNNPLYSDETPPLLEACITNSDPEVIKMLLQAGAEINCRRKEPPIRVSWQVNPHGGYGGDNALHESVLSPSTVKLLLDAGVDPRARNSCGETPLLTHARLLGARFTSFGSKPTKDDFIGCIRLLADACHNLDDINAVDHRGRSALHLLARKLLDDWEPPNAPYQHNVETYVEAVGILIRRGARLDIRDNQDRTVAAAFQQEGGHRLLEALRKAGAQIPGE</sequence>
<name>J3NVS4_GAET3</name>
<dbReference type="HOGENOM" id="CLU_470965_0_0_1"/>
<dbReference type="STRING" id="644352.J3NVS4"/>
<dbReference type="PROSITE" id="PS50088">
    <property type="entry name" value="ANK_REPEAT"/>
    <property type="match status" value="3"/>
</dbReference>
<dbReference type="SMART" id="SM00248">
    <property type="entry name" value="ANK"/>
    <property type="match status" value="7"/>
</dbReference>
<dbReference type="EMBL" id="GL385397">
    <property type="protein sequence ID" value="EJT75453.1"/>
    <property type="molecule type" value="Genomic_DNA"/>
</dbReference>
<dbReference type="PROSITE" id="PS50297">
    <property type="entry name" value="ANK_REP_REGION"/>
    <property type="match status" value="2"/>
</dbReference>
<dbReference type="InterPro" id="IPR036770">
    <property type="entry name" value="Ankyrin_rpt-contain_sf"/>
</dbReference>
<dbReference type="PRINTS" id="PR01415">
    <property type="entry name" value="ANKYRIN"/>
</dbReference>
<keyword evidence="1" id="KW-0677">Repeat</keyword>
<accession>J3NVS4</accession>
<dbReference type="InterPro" id="IPR050745">
    <property type="entry name" value="Multifunctional_regulatory"/>
</dbReference>
<evidence type="ECO:0000313" key="6">
    <source>
        <dbReference type="Proteomes" id="UP000006039"/>
    </source>
</evidence>
<dbReference type="AlphaFoldDB" id="J3NVS4"/>
<evidence type="ECO:0000313" key="4">
    <source>
        <dbReference type="EMBL" id="EJT75453.1"/>
    </source>
</evidence>
<evidence type="ECO:0000256" key="2">
    <source>
        <dbReference type="ARBA" id="ARBA00023043"/>
    </source>
</evidence>
<protein>
    <submittedName>
        <fullName evidence="4 5">Uncharacterized protein</fullName>
    </submittedName>
</protein>
<dbReference type="InterPro" id="IPR002110">
    <property type="entry name" value="Ankyrin_rpt"/>
</dbReference>
<dbReference type="PANTHER" id="PTHR24189:SF50">
    <property type="entry name" value="ANKYRIN REPEAT AND SOCS BOX PROTEIN 2"/>
    <property type="match status" value="1"/>
</dbReference>
<dbReference type="VEuPathDB" id="FungiDB:GGTG_05387"/>
<dbReference type="GeneID" id="20345845"/>
<reference evidence="5" key="5">
    <citation type="submission" date="2018-04" db="UniProtKB">
        <authorList>
            <consortium name="EnsemblFungi"/>
        </authorList>
    </citation>
    <scope>IDENTIFICATION</scope>
    <source>
        <strain evidence="5">R3-111a-1</strain>
    </source>
</reference>
<organism evidence="4">
    <name type="scientific">Gaeumannomyces tritici (strain R3-111a-1)</name>
    <name type="common">Wheat and barley take-all root rot fungus</name>
    <name type="synonym">Gaeumannomyces graminis var. tritici</name>
    <dbReference type="NCBI Taxonomy" id="644352"/>
    <lineage>
        <taxon>Eukaryota</taxon>
        <taxon>Fungi</taxon>
        <taxon>Dikarya</taxon>
        <taxon>Ascomycota</taxon>
        <taxon>Pezizomycotina</taxon>
        <taxon>Sordariomycetes</taxon>
        <taxon>Sordariomycetidae</taxon>
        <taxon>Magnaporthales</taxon>
        <taxon>Magnaporthaceae</taxon>
        <taxon>Gaeumannomyces</taxon>
    </lineage>
</organism>